<name>A0AAE3JCE1_9FIRM</name>
<feature type="transmembrane region" description="Helical" evidence="7">
    <location>
        <begin position="119"/>
        <end position="139"/>
    </location>
</feature>
<keyword evidence="4 7" id="KW-0812">Transmembrane</keyword>
<feature type="transmembrane region" description="Helical" evidence="7">
    <location>
        <begin position="83"/>
        <end position="107"/>
    </location>
</feature>
<dbReference type="EMBL" id="JAJEQN010000035">
    <property type="protein sequence ID" value="MCC2222430.1"/>
    <property type="molecule type" value="Genomic_DNA"/>
</dbReference>
<evidence type="ECO:0000256" key="2">
    <source>
        <dbReference type="ARBA" id="ARBA00022448"/>
    </source>
</evidence>
<dbReference type="GO" id="GO:0005886">
    <property type="term" value="C:plasma membrane"/>
    <property type="evidence" value="ECO:0007669"/>
    <property type="project" value="UniProtKB-SubCell"/>
</dbReference>
<gene>
    <name evidence="9" type="ORF">LKD48_12445</name>
</gene>
<dbReference type="PANTHER" id="PTHR43744:SF9">
    <property type="entry name" value="POLYGALACTURONAN_RHAMNOGALACTURONAN TRANSPORT SYSTEM PERMEASE PROTEIN YTCP"/>
    <property type="match status" value="1"/>
</dbReference>
<proteinExistence type="inferred from homology"/>
<dbReference type="AlphaFoldDB" id="A0AAE3JCE1"/>
<dbReference type="InterPro" id="IPR035906">
    <property type="entry name" value="MetI-like_sf"/>
</dbReference>
<evidence type="ECO:0000256" key="7">
    <source>
        <dbReference type="RuleBase" id="RU363032"/>
    </source>
</evidence>
<dbReference type="CDD" id="cd06261">
    <property type="entry name" value="TM_PBP2"/>
    <property type="match status" value="1"/>
</dbReference>
<comment type="caution">
    <text evidence="9">The sequence shown here is derived from an EMBL/GenBank/DDBJ whole genome shotgun (WGS) entry which is preliminary data.</text>
</comment>
<evidence type="ECO:0000256" key="5">
    <source>
        <dbReference type="ARBA" id="ARBA00022989"/>
    </source>
</evidence>
<comment type="similarity">
    <text evidence="7">Belongs to the binding-protein-dependent transport system permease family.</text>
</comment>
<feature type="domain" description="ABC transmembrane type-1" evidence="8">
    <location>
        <begin position="83"/>
        <end position="288"/>
    </location>
</feature>
<dbReference type="Proteomes" id="UP001198200">
    <property type="component" value="Unassembled WGS sequence"/>
</dbReference>
<keyword evidence="5 7" id="KW-1133">Transmembrane helix</keyword>
<keyword evidence="6 7" id="KW-0472">Membrane</keyword>
<reference evidence="9 10" key="1">
    <citation type="submission" date="2021-10" db="EMBL/GenBank/DDBJ databases">
        <title>Anaerobic single-cell dispensing facilitates the cultivation of human gut bacteria.</title>
        <authorList>
            <person name="Afrizal A."/>
        </authorList>
    </citation>
    <scope>NUCLEOTIDE SEQUENCE [LARGE SCALE GENOMIC DNA]</scope>
    <source>
        <strain evidence="9 10">CLA-AA-H224</strain>
    </source>
</reference>
<keyword evidence="2 7" id="KW-0813">Transport</keyword>
<evidence type="ECO:0000256" key="4">
    <source>
        <dbReference type="ARBA" id="ARBA00022692"/>
    </source>
</evidence>
<evidence type="ECO:0000313" key="10">
    <source>
        <dbReference type="Proteomes" id="UP001198200"/>
    </source>
</evidence>
<dbReference type="SUPFAM" id="SSF161098">
    <property type="entry name" value="MetI-like"/>
    <property type="match status" value="1"/>
</dbReference>
<dbReference type="RefSeq" id="WP_308732146.1">
    <property type="nucleotide sequence ID" value="NZ_JAJEQN010000035.1"/>
</dbReference>
<organism evidence="9 10">
    <name type="scientific">Anthropogastromicrobium aceti</name>
    <dbReference type="NCBI Taxonomy" id="2981768"/>
    <lineage>
        <taxon>Bacteria</taxon>
        <taxon>Bacillati</taxon>
        <taxon>Bacillota</taxon>
        <taxon>Clostridia</taxon>
        <taxon>Lachnospirales</taxon>
        <taxon>Lachnospiraceae</taxon>
        <taxon>Anthropogastromicrobium</taxon>
    </lineage>
</organism>
<evidence type="ECO:0000313" key="9">
    <source>
        <dbReference type="EMBL" id="MCC2222430.1"/>
    </source>
</evidence>
<keyword evidence="10" id="KW-1185">Reference proteome</keyword>
<evidence type="ECO:0000259" key="8">
    <source>
        <dbReference type="PROSITE" id="PS50928"/>
    </source>
</evidence>
<dbReference type="PANTHER" id="PTHR43744">
    <property type="entry name" value="ABC TRANSPORTER PERMEASE PROTEIN MG189-RELATED-RELATED"/>
    <property type="match status" value="1"/>
</dbReference>
<dbReference type="InterPro" id="IPR000515">
    <property type="entry name" value="MetI-like"/>
</dbReference>
<feature type="transmembrane region" description="Helical" evidence="7">
    <location>
        <begin position="271"/>
        <end position="288"/>
    </location>
</feature>
<dbReference type="Gene3D" id="1.10.3720.10">
    <property type="entry name" value="MetI-like"/>
    <property type="match status" value="1"/>
</dbReference>
<dbReference type="GO" id="GO:0055085">
    <property type="term" value="P:transmembrane transport"/>
    <property type="evidence" value="ECO:0007669"/>
    <property type="project" value="InterPro"/>
</dbReference>
<evidence type="ECO:0000256" key="3">
    <source>
        <dbReference type="ARBA" id="ARBA00022475"/>
    </source>
</evidence>
<sequence>MAKSTVKGTKIKLDRSDIIIRTIGYVVVTLYALACVLPFLIIIGTSFTAEEVIRTEGAQLFPKQFTTKAYEMVLQGGAIWKSYGLTITMTLTGTLVGLGIISMTGYALQRKDFPFRNAISFYIYFTTLFSAGLAPYYLMMTQTYKLQDNYLAVWLPLLMSSWLIILMKNFVKSIPHEITESGKIDGAGDMKIFTALILPMLKPALATIGLFLAIGYWNEWYQSSLFLSEKMSVYPLQYTLYKVVNKANSLKSTVAGQYVDLSDLPSNGLKMANAILATGPVILIYPFVQRYFIGGITVGAVKG</sequence>
<feature type="transmembrane region" description="Helical" evidence="7">
    <location>
        <begin position="192"/>
        <end position="217"/>
    </location>
</feature>
<dbReference type="PROSITE" id="PS50928">
    <property type="entry name" value="ABC_TM1"/>
    <property type="match status" value="1"/>
</dbReference>
<feature type="transmembrane region" description="Helical" evidence="7">
    <location>
        <begin position="151"/>
        <end position="171"/>
    </location>
</feature>
<protein>
    <submittedName>
        <fullName evidence="9">Carbohydrate ABC transporter permease</fullName>
    </submittedName>
</protein>
<evidence type="ECO:0000256" key="1">
    <source>
        <dbReference type="ARBA" id="ARBA00004651"/>
    </source>
</evidence>
<evidence type="ECO:0000256" key="6">
    <source>
        <dbReference type="ARBA" id="ARBA00023136"/>
    </source>
</evidence>
<dbReference type="Pfam" id="PF00528">
    <property type="entry name" value="BPD_transp_1"/>
    <property type="match status" value="1"/>
</dbReference>
<comment type="subcellular location">
    <subcellularLocation>
        <location evidence="1 7">Cell membrane</location>
        <topology evidence="1 7">Multi-pass membrane protein</topology>
    </subcellularLocation>
</comment>
<accession>A0AAE3JCE1</accession>
<keyword evidence="3" id="KW-1003">Cell membrane</keyword>
<feature type="transmembrane region" description="Helical" evidence="7">
    <location>
        <begin position="20"/>
        <end position="43"/>
    </location>
</feature>